<comment type="caution">
    <text evidence="5">The sequence shown here is derived from an EMBL/GenBank/DDBJ whole genome shotgun (WGS) entry which is preliminary data.</text>
</comment>
<reference evidence="5" key="1">
    <citation type="submission" date="2020-09" db="EMBL/GenBank/DDBJ databases">
        <title>Pelagicoccus enzymogenes sp. nov. with an EPS production, isolated from marine sediment.</title>
        <authorList>
            <person name="Feng X."/>
        </authorList>
    </citation>
    <scope>NUCLEOTIDE SEQUENCE</scope>
    <source>
        <strain evidence="5">NFK12</strain>
    </source>
</reference>
<dbReference type="GO" id="GO:0015446">
    <property type="term" value="F:ATPase-coupled arsenite transmembrane transporter activity"/>
    <property type="evidence" value="ECO:0007669"/>
    <property type="project" value="UniProtKB-EC"/>
</dbReference>
<evidence type="ECO:0000256" key="1">
    <source>
        <dbReference type="ARBA" id="ARBA00011040"/>
    </source>
</evidence>
<dbReference type="PANTHER" id="PTHR10803">
    <property type="entry name" value="ARSENICAL PUMP-DRIVING ATPASE ARSENITE-TRANSLOCATING ATPASE"/>
    <property type="match status" value="1"/>
</dbReference>
<feature type="domain" description="ArsA/GET3 Anion-transporting ATPase-like" evidence="4">
    <location>
        <begin position="339"/>
        <end position="478"/>
    </location>
</feature>
<evidence type="ECO:0000259" key="4">
    <source>
        <dbReference type="Pfam" id="PF02374"/>
    </source>
</evidence>
<dbReference type="Gene3D" id="3.40.50.300">
    <property type="entry name" value="P-loop containing nucleotide triphosphate hydrolases"/>
    <property type="match status" value="2"/>
</dbReference>
<feature type="domain" description="ArsA/GET3 Anion-transporting ATPase-like" evidence="4">
    <location>
        <begin position="18"/>
        <end position="301"/>
    </location>
</feature>
<dbReference type="InterPro" id="IPR025723">
    <property type="entry name" value="ArsA/GET3_ATPase-like"/>
</dbReference>
<protein>
    <recommendedName>
        <fullName evidence="3">arsenite-transporting ATPase</fullName>
        <ecNumber evidence="3">7.3.2.7</ecNumber>
    </recommendedName>
</protein>
<dbReference type="NCBIfam" id="TIGR04291">
    <property type="entry name" value="arsen_driv_ArsA"/>
    <property type="match status" value="1"/>
</dbReference>
<keyword evidence="6" id="KW-1185">Reference proteome</keyword>
<dbReference type="Proteomes" id="UP000622317">
    <property type="component" value="Unassembled WGS sequence"/>
</dbReference>
<dbReference type="EC" id="7.3.2.7" evidence="3"/>
<comment type="catalytic activity">
    <reaction evidence="2">
        <text>arsenite(in) + ATP + H2O = arsenite(out) + ADP + phosphate + H(+)</text>
        <dbReference type="Rhea" id="RHEA:11348"/>
        <dbReference type="ChEBI" id="CHEBI:15377"/>
        <dbReference type="ChEBI" id="CHEBI:15378"/>
        <dbReference type="ChEBI" id="CHEBI:29242"/>
        <dbReference type="ChEBI" id="CHEBI:30616"/>
        <dbReference type="ChEBI" id="CHEBI:43474"/>
        <dbReference type="ChEBI" id="CHEBI:456216"/>
        <dbReference type="EC" id="7.3.2.7"/>
    </reaction>
</comment>
<dbReference type="InterPro" id="IPR027541">
    <property type="entry name" value="Ars_ATPase"/>
</dbReference>
<sequence>MLQLTQAKPLPVFFEQATRFLFFTGKGGVGKTSLACSTAVALADSGKSVLLVSTDPASNLDEVLDTQLSSRPTSVKGTGEKLKALNIDPETAARDYRERIVGPIRGVLPEATVQNIEEQLSGACTTEIASFNEFSSLLGKPESVAGYDHVILDTAPTGHTLRLLALPAAWSNFIADNKTGSTCLGPLSGLSDQRDTYEQALSVLQDSAQTTLVLVARADTPSLNEAERARADLFDLGIQNQALVLNAVFRAADSFDPLSQAFEAKAQAALQSIPVALSALPLFESPFRVSGLTGIDRLRSLYSESDDDFSSAPKTTTALAKHPPLTELVDELARSERGVIMTMGKGGVGKTTLAKRIALELAQRGKRTLLTTTDPANHVSDLAADADLPLTVSSIDPKEVTRKHVENVLATTGQGLDASARALLEEELRSPCTEEIAVFTAFAHEVAKGEEQFVVLDTAPTGHTLLLLDATEAYHREVLKNAAALPEAVQRLLPRLRDPNYTKTLIVTLPEATPVHEAAHLQEDLRRAGIEPHAWILNQCIDSSDTDDPRLLAKATHEKNYIQEVAQNFASRYALSPWTANS</sequence>
<evidence type="ECO:0000313" key="5">
    <source>
        <dbReference type="EMBL" id="MBD5778024.1"/>
    </source>
</evidence>
<dbReference type="RefSeq" id="WP_191615153.1">
    <property type="nucleotide sequence ID" value="NZ_JACYFG010000002.1"/>
</dbReference>
<organism evidence="5 6">
    <name type="scientific">Pelagicoccus enzymogenes</name>
    <dbReference type="NCBI Taxonomy" id="2773457"/>
    <lineage>
        <taxon>Bacteria</taxon>
        <taxon>Pseudomonadati</taxon>
        <taxon>Verrucomicrobiota</taxon>
        <taxon>Opitutia</taxon>
        <taxon>Puniceicoccales</taxon>
        <taxon>Pelagicoccaceae</taxon>
        <taxon>Pelagicoccus</taxon>
    </lineage>
</organism>
<dbReference type="CDD" id="cd02035">
    <property type="entry name" value="ArsA"/>
    <property type="match status" value="2"/>
</dbReference>
<comment type="similarity">
    <text evidence="1">Belongs to the arsA ATPase family.</text>
</comment>
<evidence type="ECO:0000256" key="3">
    <source>
        <dbReference type="ARBA" id="ARBA00066752"/>
    </source>
</evidence>
<dbReference type="SUPFAM" id="SSF52540">
    <property type="entry name" value="P-loop containing nucleoside triphosphate hydrolases"/>
    <property type="match status" value="2"/>
</dbReference>
<dbReference type="GO" id="GO:0005524">
    <property type="term" value="F:ATP binding"/>
    <property type="evidence" value="ECO:0007669"/>
    <property type="project" value="InterPro"/>
</dbReference>
<dbReference type="InterPro" id="IPR016300">
    <property type="entry name" value="ATPase_ArsA/GET3"/>
</dbReference>
<dbReference type="Pfam" id="PF02374">
    <property type="entry name" value="ArsA_ATPase"/>
    <property type="match status" value="2"/>
</dbReference>
<dbReference type="PIRSF" id="PIRSF001327">
    <property type="entry name" value="Arsenical_pump-driving_ATPase"/>
    <property type="match status" value="1"/>
</dbReference>
<dbReference type="AlphaFoldDB" id="A0A927F521"/>
<evidence type="ECO:0000256" key="2">
    <source>
        <dbReference type="ARBA" id="ARBA00052296"/>
    </source>
</evidence>
<gene>
    <name evidence="5" type="primary">arsA</name>
    <name evidence="5" type="ORF">IEN85_00760</name>
</gene>
<dbReference type="InterPro" id="IPR027417">
    <property type="entry name" value="P-loop_NTPase"/>
</dbReference>
<dbReference type="GO" id="GO:0016887">
    <property type="term" value="F:ATP hydrolysis activity"/>
    <property type="evidence" value="ECO:0007669"/>
    <property type="project" value="InterPro"/>
</dbReference>
<dbReference type="NCBIfam" id="TIGR00345">
    <property type="entry name" value="GET3_arsA_TRC40"/>
    <property type="match status" value="1"/>
</dbReference>
<dbReference type="EMBL" id="JACYFG010000002">
    <property type="protein sequence ID" value="MBD5778024.1"/>
    <property type="molecule type" value="Genomic_DNA"/>
</dbReference>
<name>A0A927F521_9BACT</name>
<evidence type="ECO:0000313" key="6">
    <source>
        <dbReference type="Proteomes" id="UP000622317"/>
    </source>
</evidence>
<proteinExistence type="inferred from homology"/>
<dbReference type="PANTHER" id="PTHR10803:SF3">
    <property type="entry name" value="ATPASE GET3"/>
    <property type="match status" value="1"/>
</dbReference>
<accession>A0A927F521</accession>